<name>T1FJC5_HELRO</name>
<dbReference type="KEGG" id="hro:HELRODRAFT_183228"/>
<evidence type="ECO:0000313" key="3">
    <source>
        <dbReference type="EnsemblMetazoa" id="HelroP183228"/>
    </source>
</evidence>
<reference evidence="2 4" key="2">
    <citation type="journal article" date="2013" name="Nature">
        <title>Insights into bilaterian evolution from three spiralian genomes.</title>
        <authorList>
            <person name="Simakov O."/>
            <person name="Marletaz F."/>
            <person name="Cho S.J."/>
            <person name="Edsinger-Gonzales E."/>
            <person name="Havlak P."/>
            <person name="Hellsten U."/>
            <person name="Kuo D.H."/>
            <person name="Larsson T."/>
            <person name="Lv J."/>
            <person name="Arendt D."/>
            <person name="Savage R."/>
            <person name="Osoegawa K."/>
            <person name="de Jong P."/>
            <person name="Grimwood J."/>
            <person name="Chapman J.A."/>
            <person name="Shapiro H."/>
            <person name="Aerts A."/>
            <person name="Otillar R.P."/>
            <person name="Terry A.Y."/>
            <person name="Boore J.L."/>
            <person name="Grigoriev I.V."/>
            <person name="Lindberg D.R."/>
            <person name="Seaver E.C."/>
            <person name="Weisblat D.A."/>
            <person name="Putnam N.H."/>
            <person name="Rokhsar D.S."/>
        </authorList>
    </citation>
    <scope>NUCLEOTIDE SEQUENCE</scope>
</reference>
<reference evidence="4" key="1">
    <citation type="submission" date="2012-12" db="EMBL/GenBank/DDBJ databases">
        <authorList>
            <person name="Hellsten U."/>
            <person name="Grimwood J."/>
            <person name="Chapman J.A."/>
            <person name="Shapiro H."/>
            <person name="Aerts A."/>
            <person name="Otillar R.P."/>
            <person name="Terry A.Y."/>
            <person name="Boore J.L."/>
            <person name="Simakov O."/>
            <person name="Marletaz F."/>
            <person name="Cho S.-J."/>
            <person name="Edsinger-Gonzales E."/>
            <person name="Havlak P."/>
            <person name="Kuo D.-H."/>
            <person name="Larsson T."/>
            <person name="Lv J."/>
            <person name="Arendt D."/>
            <person name="Savage R."/>
            <person name="Osoegawa K."/>
            <person name="de Jong P."/>
            <person name="Lindberg D.R."/>
            <person name="Seaver E.C."/>
            <person name="Weisblat D.A."/>
            <person name="Putnam N.H."/>
            <person name="Grigoriev I.V."/>
            <person name="Rokhsar D.S."/>
        </authorList>
    </citation>
    <scope>NUCLEOTIDE SEQUENCE</scope>
</reference>
<dbReference type="HOGENOM" id="CLU_382313_0_0_1"/>
<keyword evidence="1" id="KW-0812">Transmembrane</keyword>
<evidence type="ECO:0000256" key="1">
    <source>
        <dbReference type="SAM" id="Phobius"/>
    </source>
</evidence>
<sequence length="724" mass="83193">MKTRHNCEEFRMYKNLLLVITAFSVGSAVFWQQKGNFTFQLCREDVKCLGIDKTTKSVVIADANKENNVHYLWKLNEQGLLVSTLANNSLGLDISLPASCIGSKLFYYDTIPVYNLQAKQYDVRTKTQKWILVVNKTTSDYNLTRIINEEINSTIFIGNEEPSKAMVITEIVKTETNISLNFYDNTQICGEAVAFFERKRLGYFLNKTYTFCRNISSIPHTMCLTSGTKIEFKPENGNLSQQWVYNEYGYLVSSLNGFGIDIDWEYSYKCGKNDDSLMDQDKKEEKAVVGLVSTPFVDGKGTMRWRVDSTESTITNYPGYLIVHHLFQKRCGTDSYKLDSSSRNAFQTVAIYEWNRNSLYLDDCPRSFDCQLSITSFRDNRFENNAGFRICEKKTPMCLKSIFMSELQLTTRDTNPRITSDQLWEYNDYGFINKYQSTDGIGLSRDLVCVTYTKNQVTVANVPAYKVVLKVFELEKKSMRWKLENFNDGKLVNVEVNLTILLRVHPSTPVLAIHGMLSDGLNVTSIDHNLETSSCFENVVAYENTYLSNEKIMFMWCSQPLVNRTYGSLNCLTCKENELAFENKTELPNQFWFRNQHGYLVSRDNENGIDLVNHTMPICGRIRKDNTSNFINVVGFQLIPARFDINKKTMLWSDLGSSVRIVNRKLNLQLHIAKFENCTPRINSSASFIGIFGVDKRFLNDAFSCTDIELCKNDLESFNSRLNN</sequence>
<dbReference type="EMBL" id="AMQM01008650">
    <property type="status" value="NOT_ANNOTATED_CDS"/>
    <property type="molecule type" value="Genomic_DNA"/>
</dbReference>
<feature type="transmembrane region" description="Helical" evidence="1">
    <location>
        <begin position="12"/>
        <end position="31"/>
    </location>
</feature>
<evidence type="ECO:0000313" key="2">
    <source>
        <dbReference type="EMBL" id="ESO11441.1"/>
    </source>
</evidence>
<keyword evidence="4" id="KW-1185">Reference proteome</keyword>
<keyword evidence="1" id="KW-0472">Membrane</keyword>
<dbReference type="Proteomes" id="UP000015101">
    <property type="component" value="Unassembled WGS sequence"/>
</dbReference>
<accession>T1FJC5</accession>
<reference evidence="3" key="3">
    <citation type="submission" date="2015-06" db="UniProtKB">
        <authorList>
            <consortium name="EnsemblMetazoa"/>
        </authorList>
    </citation>
    <scope>IDENTIFICATION</scope>
</reference>
<protein>
    <submittedName>
        <fullName evidence="2 3">Uncharacterized protein</fullName>
    </submittedName>
</protein>
<organism evidence="3 4">
    <name type="scientific">Helobdella robusta</name>
    <name type="common">Californian leech</name>
    <dbReference type="NCBI Taxonomy" id="6412"/>
    <lineage>
        <taxon>Eukaryota</taxon>
        <taxon>Metazoa</taxon>
        <taxon>Spiralia</taxon>
        <taxon>Lophotrochozoa</taxon>
        <taxon>Annelida</taxon>
        <taxon>Clitellata</taxon>
        <taxon>Hirudinea</taxon>
        <taxon>Rhynchobdellida</taxon>
        <taxon>Glossiphoniidae</taxon>
        <taxon>Helobdella</taxon>
    </lineage>
</organism>
<dbReference type="InParanoid" id="T1FJC5"/>
<dbReference type="CTD" id="20208924"/>
<dbReference type="EMBL" id="KB095818">
    <property type="protein sequence ID" value="ESO11441.1"/>
    <property type="molecule type" value="Genomic_DNA"/>
</dbReference>
<dbReference type="RefSeq" id="XP_009010509.1">
    <property type="nucleotide sequence ID" value="XM_009012261.1"/>
</dbReference>
<dbReference type="EnsemblMetazoa" id="HelroT183228">
    <property type="protein sequence ID" value="HelroP183228"/>
    <property type="gene ID" value="HelroG183228"/>
</dbReference>
<dbReference type="PROSITE" id="PS50231">
    <property type="entry name" value="RICIN_B_LECTIN"/>
    <property type="match status" value="1"/>
</dbReference>
<keyword evidence="1" id="KW-1133">Transmembrane helix</keyword>
<proteinExistence type="predicted"/>
<dbReference type="GeneID" id="20208924"/>
<evidence type="ECO:0000313" key="4">
    <source>
        <dbReference type="Proteomes" id="UP000015101"/>
    </source>
</evidence>
<gene>
    <name evidence="3" type="primary">20208924</name>
    <name evidence="2" type="ORF">HELRODRAFT_183228</name>
</gene>
<dbReference type="AlphaFoldDB" id="T1FJC5"/>